<proteinExistence type="predicted"/>
<name>A0A8H5L2I6_GIBSU</name>
<keyword evidence="10" id="KW-0472">Membrane</keyword>
<dbReference type="InterPro" id="IPR015943">
    <property type="entry name" value="WD40/YVTN_repeat-like_dom_sf"/>
</dbReference>
<dbReference type="Gene3D" id="3.30.300.30">
    <property type="match status" value="1"/>
</dbReference>
<dbReference type="PROSITE" id="PS50088">
    <property type="entry name" value="ANK_REPEAT"/>
    <property type="match status" value="1"/>
</dbReference>
<feature type="repeat" description="ANK" evidence="7">
    <location>
        <begin position="3003"/>
        <end position="3035"/>
    </location>
</feature>
<evidence type="ECO:0000256" key="6">
    <source>
        <dbReference type="ARBA" id="ARBA00023422"/>
    </source>
</evidence>
<dbReference type="Pfam" id="PF00550">
    <property type="entry name" value="PP-binding"/>
    <property type="match status" value="1"/>
</dbReference>
<feature type="transmembrane region" description="Helical" evidence="10">
    <location>
        <begin position="898"/>
        <end position="920"/>
    </location>
</feature>
<dbReference type="InterPro" id="IPR016035">
    <property type="entry name" value="Acyl_Trfase/lysoPLipase"/>
</dbReference>
<dbReference type="Proteomes" id="UP000547976">
    <property type="component" value="Unassembled WGS sequence"/>
</dbReference>
<dbReference type="SUPFAM" id="SSF48403">
    <property type="entry name" value="Ankyrin repeat"/>
    <property type="match status" value="1"/>
</dbReference>
<keyword evidence="5" id="KW-0443">Lipid metabolism</keyword>
<dbReference type="RefSeq" id="XP_036531979.1">
    <property type="nucleotide sequence ID" value="XM_036677344.1"/>
</dbReference>
<feature type="compositionally biased region" description="Polar residues" evidence="9">
    <location>
        <begin position="1327"/>
        <end position="1337"/>
    </location>
</feature>
<accession>A0A8H5L2I6</accession>
<keyword evidence="3" id="KW-0597">Phosphoprotein</keyword>
<keyword evidence="4" id="KW-0677">Repeat</keyword>
<evidence type="ECO:0000256" key="10">
    <source>
        <dbReference type="SAM" id="Phobius"/>
    </source>
</evidence>
<feature type="compositionally biased region" description="Basic and acidic residues" evidence="9">
    <location>
        <begin position="1340"/>
        <end position="1349"/>
    </location>
</feature>
<dbReference type="Gene3D" id="2.130.10.10">
    <property type="entry name" value="YVTN repeat-like/Quinoprotein amine dehydrogenase"/>
    <property type="match status" value="1"/>
</dbReference>
<dbReference type="GO" id="GO:0031956">
    <property type="term" value="F:medium-chain fatty acid-CoA ligase activity"/>
    <property type="evidence" value="ECO:0007669"/>
    <property type="project" value="TreeGrafter"/>
</dbReference>
<feature type="domain" description="Carrier" evidence="11">
    <location>
        <begin position="743"/>
        <end position="820"/>
    </location>
</feature>
<dbReference type="GO" id="GO:0006631">
    <property type="term" value="P:fatty acid metabolic process"/>
    <property type="evidence" value="ECO:0007669"/>
    <property type="project" value="TreeGrafter"/>
</dbReference>
<gene>
    <name evidence="12" type="ORF">FSUBG_12545</name>
</gene>
<dbReference type="Gene3D" id="3.40.50.300">
    <property type="entry name" value="P-loop containing nucleotide triphosphate hydrolases"/>
    <property type="match status" value="1"/>
</dbReference>
<keyword evidence="10" id="KW-1133">Transmembrane helix</keyword>
<evidence type="ECO:0000256" key="1">
    <source>
        <dbReference type="ARBA" id="ARBA00013278"/>
    </source>
</evidence>
<dbReference type="EC" id="3.1.1.4" evidence="1"/>
<dbReference type="PANTHER" id="PTHR43201">
    <property type="entry name" value="ACYL-COA SYNTHETASE"/>
    <property type="match status" value="1"/>
</dbReference>
<organism evidence="12 13">
    <name type="scientific">Gibberella subglutinans</name>
    <name type="common">Fusarium subglutinans</name>
    <dbReference type="NCBI Taxonomy" id="42677"/>
    <lineage>
        <taxon>Eukaryota</taxon>
        <taxon>Fungi</taxon>
        <taxon>Dikarya</taxon>
        <taxon>Ascomycota</taxon>
        <taxon>Pezizomycotina</taxon>
        <taxon>Sordariomycetes</taxon>
        <taxon>Hypocreomycetidae</taxon>
        <taxon>Hypocreales</taxon>
        <taxon>Nectriaceae</taxon>
        <taxon>Fusarium</taxon>
        <taxon>Fusarium fujikuroi species complex</taxon>
    </lineage>
</organism>
<dbReference type="Gene3D" id="3.40.50.12780">
    <property type="entry name" value="N-terminal domain of ligase-like"/>
    <property type="match status" value="1"/>
</dbReference>
<evidence type="ECO:0000313" key="13">
    <source>
        <dbReference type="Proteomes" id="UP000547976"/>
    </source>
</evidence>
<dbReference type="InterPro" id="IPR056884">
    <property type="entry name" value="NPHP3-like_N"/>
</dbReference>
<reference evidence="12 13" key="1">
    <citation type="submission" date="2020-05" db="EMBL/GenBank/DDBJ databases">
        <title>Identification and distribution of gene clusters putatively required for synthesis of sphingolipid metabolism inhibitors in phylogenetically diverse species of the filamentous fungus Fusarium.</title>
        <authorList>
            <person name="Kim H.-S."/>
            <person name="Busman M."/>
            <person name="Brown D.W."/>
            <person name="Divon H."/>
            <person name="Uhlig S."/>
            <person name="Proctor R.H."/>
        </authorList>
    </citation>
    <scope>NUCLEOTIDE SEQUENCE [LARGE SCALE GENOMIC DNA]</scope>
    <source>
        <strain evidence="12 13">NRRL 66333</strain>
    </source>
</reference>
<dbReference type="GO" id="GO:0004623">
    <property type="term" value="F:phospholipase A2 activity"/>
    <property type="evidence" value="ECO:0007669"/>
    <property type="project" value="UniProtKB-EC"/>
</dbReference>
<feature type="transmembrane region" description="Helical" evidence="10">
    <location>
        <begin position="1634"/>
        <end position="1654"/>
    </location>
</feature>
<dbReference type="SMART" id="SM00823">
    <property type="entry name" value="PKS_PP"/>
    <property type="match status" value="1"/>
</dbReference>
<dbReference type="InterPro" id="IPR027417">
    <property type="entry name" value="P-loop_NTPase"/>
</dbReference>
<feature type="transmembrane region" description="Helical" evidence="10">
    <location>
        <begin position="1072"/>
        <end position="1096"/>
    </location>
</feature>
<dbReference type="InterPro" id="IPR042099">
    <property type="entry name" value="ANL_N_sf"/>
</dbReference>
<dbReference type="Gene3D" id="2.160.10.10">
    <property type="entry name" value="Hexapeptide repeat proteins"/>
    <property type="match status" value="2"/>
</dbReference>
<evidence type="ECO:0000313" key="12">
    <source>
        <dbReference type="EMBL" id="KAF5585150.1"/>
    </source>
</evidence>
<dbReference type="InterPro" id="IPR045851">
    <property type="entry name" value="AMP-bd_C_sf"/>
</dbReference>
<keyword evidence="13" id="KW-1185">Reference proteome</keyword>
<feature type="transmembrane region" description="Helical" evidence="10">
    <location>
        <begin position="1129"/>
        <end position="1153"/>
    </location>
</feature>
<feature type="transmembrane region" description="Helical" evidence="10">
    <location>
        <begin position="1387"/>
        <end position="1410"/>
    </location>
</feature>
<sequence length="3316" mass="370532">MAVKQSQQFKSIVALNPDRADLLAAIPTTQQHSISSLYTLCCLLEELPGQWPVFQLIKTYTRLYTQLPEDAKTNSTDELCSFIEKTSALVKSSYTSFAQFIGCDDKPALRAPTDEDVITHRELRQFVDNFQLPVDTSTKRPVVSIALPNGPLLAATCVAVTTYYTASPINPAAGAEQFRADILQARADFILTTKDEYTKLQLDASWVPDNKIRIFIMDWTRDEGISLRTVDGEAIPTGSAERVANKADDIGLILFTSGTSGTKKVVPLTVHSIIAGVAFVIESWGLTASDICLNMMPLYHVGGLVRNIFAPIFSGGSTVCCPSFDANLFWDVAETIQPTWYYASPSMHSIIIAEAAARPEALQRSRIRLACNAAGGLLPSLAYQLRDTFNCVVLPSYGMTECMPISTPPLNYRLDREGTSGISTGPELTILDWSERAVINGSVGRICIRGEPVFPGYLRPDGTYDKSPFNEAGWFDTGDLGYMDNDGYLYITGRSKEVINRGGELISPFEVENAIMTASRASESPIYGRVSQALAFSALHDVLQEVVAIVLITPLGAPRVDLRTLHGAMKSSLQQAKWPVLITYMDDLPKNNNKVLRIKLGQRLGFPCVSDDTPYMARHWDAACPPADTPLSEPIRCLPCSVDYTKLAIHIQAIVPDLDVFCLPSTHGGSPEAVLAPKKTEVTVGPEISSIIRHRLASTIDNYMIPTEIHIMAHPFQKDSSGDIDVEVLRAELEQLQMASINELTASTEGLVAKAFAEVLSIPPPDIPRDADFFSLGGDSLRAGRLLSMLRSEFSISLPITAIFNGGTVTTIAAHIDKMLDSKTNESDQPGAIVGCTETYSSTNPFLMILQLFPLVVFYPLRRAVQWTIFFVTLAHSQKLPTNHSLPGRFLNLCVSMLIARIIMGFVSPIVGIICKWLIIGRYREGLYPMWGMYHTRWWLVQKIIAICGKGFFDANETTERIYCRLMGAKIGRNVKLEGATIGEWDLIEIGDDCNLTKCICRPFAAEGNTSMYLGRITIGSNCSVGVSSIIAPGTTMPSDTCLGFNSSSWEMQDASEEYRDQLPSQKPKPHWVLNLLFTTPLKLIGLFLSAVPWMAGLVGMVTTQGQNVKHKAPLRSSVDWFTQPNRIAYHYLALALGCLFGPFFLFGFVILVKSILDCIFGKLKASSRSTVDIWRANLIKTLLPEGKLHQMTSLFGQHYEATSIALRMLGAKIGERVYWPGTGPSIGDYHLIDVGNDVVFGSRSHLVTSDGIGSEKVTIQDRAMIADRVCLLPGVTVGNRTTMGSGALTKRNGNYVSDGTYVGSKAGDAVCLSTGSDTKVSRSHIRNMQSEDTLTNGKKFKDEKDRPDTQPSTTSGSDAEGSDGKDDWAQHLSPFGRAFYLKLAPYHVLGSFAIFLYSAFFTVFTAVYWDVPSVSSIQFVGIMFRSSFPRGMNVWFDLVAIFLTMLAGIAVLSTIQSVLALAIIIGSKWLLMGRRKAGNYDWDKSPYCQRWQIFLSIERLRRQCYKGNGILNLLTGTHWMVIYFKLMGAKIGKDCALFVNGTPSLMFTEPDLITLGDRVVVDDASVVAHINTRGKFDLNRVEIGDRCVLRTGSRLLSGAQMKSDSCLLEHTLIMGGDVVEKRRTMQGWPAEELKNALIGISVLTFSTVVFFALHTSPHLPFRPSTIETSWVPSDPPAWPPQPAENSRYTDRLVNYKPEHPVLSEVQPIESKRLAVLLPTFDGHFPQVFRYFQSVKCLCVDHDKVDWHIIVSNSAEVEGLTKLLSTLEDCNQTFSRWNTPKDNIPGKDPVFNIVNLYDILPARLRPDLTPEDTSGLLKKYDKYAYQSIKKMSAAEHFDYDLAMWLDSEAIFVTPGKIRDIFEGHLQNPIVWRSRMSFQDREKFLMSKAAATLGRSIDSFGDQLWLLESLQWIIEKPIWNDMVSSVEMAHGGNFWDIWIENSYPFELLVYYLHIIARKMETANSIFSNYRILETERELIRFGLAESISEMEGRRGTGFMERLPHLITKPHSVLAPNLVAFCKSYSLRALRMDNVDNFEETALDSFLIDGDIKMLVSGAPDIHKWWDDRIQNGENINNTATNYRRKDWILAKIAAMEDPEKSKAVKLLSLAFSLKRVKSNVFGRSKDVWKALGKYQSDILAEQFIKTSGSLEGDEQASFYETNGKCKVFVCAHSKANNTPVNIRSYTTSTSVDSLSLSHCKIWEAARATSAASGFFDPIKIGWQDFVDGATGRNNPVDECFVSIGTGIPEPKDFGENLAEIKKAIIAITTETEDTERRFYENHESFGLGGRYFRFNVDKGLRDVSLDEFDKVGKIMIATESYLSGPRVQDIIQELVQVVPVSSVYATVAEKDKNDYLNWLPYLDTRSTHNEARRYRTDSTTGNWFLEHSFKDWKAKSNSFMWLHANAGSGKTILSSTIINHIEKQGEGTVAFLYFSYHMDKDQTHLSRLFRISLILQILRPLIEPVGPNFLVPRRFRELYHKYQPSQEPSDEDLEAILRYLLDLTPQTFIIVDALDECSPSGDQLDVIETLGTISLMAKTECHIIITSRKEQLIEEAIRDLTLDKKIIPFDIAEVNADISHHLLNVVKSKPYSKWSPELQNEVIKHLVNRADGVFRWADLQIRALAGQVREKDVRRALSRLPQGLEATYERMLNRIDDQDKFEEAYAVFRWIAFSTTRLNLAAVSELAAFEIEDPDCSPESDDFSITFSTRNRFDEPTEMQKLLSSLVIIPGDDNPYRTFPSFAHSTVLEYLTSPRVFPTKFRLDRMDATWFILKSSWAYMRHYDTSTQRSKVKPYPLLEYACYQLWECALELTRRSISLKGQVSKHMTSTSTEGLSSDGTSSKFSVWWFCHRMELPKNFLTMTVLDLLSSSELQHQVPSWDSLYLTTSISNGTLLIDAAGAGESRVVKLLLDMRPIEENLRFLDMALRGASRKPRDLFKPYRSIISGGENTTVLTELLQVGADVNGVSLSGDAAIHLAATHGHIDIVTFLSEGQEVHRDSPNRKGETPLLLASMHSHTAIVALLLSLRGSVSHRGDEEGRTPLSWAATRGNKAVFELLHRDQIVDVNKEDCHGRTPLIWASIAGQGDYIKSLLNDPRVEPDRAVQLRCFRHPSGEPLSHCGMQEQQSFLAGSLDDIHGFIEGAVDVETPTFWETRHRMQYFQFFPDGKRVAAIDDVVTLYIYTADDQNIERRIRLSSRASYLSVSKDSKSILVRLASGSMLLVDSATGSIRALSRGGTPILTGGEDGYLFIWDRATGNLVSRVKAHSARYNDVAVHPACSSLFASCSDNGTFSFSSRDSALIKKICAWYEDVRTPTK</sequence>
<dbReference type="Gene3D" id="3.40.1090.10">
    <property type="entry name" value="Cytosolic phospholipase A2 catalytic domain"/>
    <property type="match status" value="1"/>
</dbReference>
<dbReference type="GO" id="GO:0046486">
    <property type="term" value="P:glycerolipid metabolic process"/>
    <property type="evidence" value="ECO:0007669"/>
    <property type="project" value="UniProtKB-ARBA"/>
</dbReference>
<dbReference type="GeneID" id="59312062"/>
<evidence type="ECO:0000256" key="7">
    <source>
        <dbReference type="PROSITE-ProRule" id="PRU00023"/>
    </source>
</evidence>
<dbReference type="InterPro" id="IPR002641">
    <property type="entry name" value="PNPLA_dom"/>
</dbReference>
<evidence type="ECO:0000259" key="11">
    <source>
        <dbReference type="PROSITE" id="PS50075"/>
    </source>
</evidence>
<feature type="transmembrane region" description="Helical" evidence="10">
    <location>
        <begin position="1439"/>
        <end position="1467"/>
    </location>
</feature>
<evidence type="ECO:0000256" key="3">
    <source>
        <dbReference type="ARBA" id="ARBA00022553"/>
    </source>
</evidence>
<dbReference type="InterPro" id="IPR036770">
    <property type="entry name" value="Ankyrin_rpt-contain_sf"/>
</dbReference>
<dbReference type="InterPro" id="IPR009081">
    <property type="entry name" value="PP-bd_ACP"/>
</dbReference>
<dbReference type="InterPro" id="IPR036736">
    <property type="entry name" value="ACP-like_sf"/>
</dbReference>
<dbReference type="SMART" id="SM00248">
    <property type="entry name" value="ANK"/>
    <property type="match status" value="4"/>
</dbReference>
<dbReference type="InterPro" id="IPR000873">
    <property type="entry name" value="AMP-dep_synth/lig_dom"/>
</dbReference>
<dbReference type="Gene3D" id="1.10.1200.10">
    <property type="entry name" value="ACP-like"/>
    <property type="match status" value="1"/>
</dbReference>
<evidence type="ECO:0000256" key="8">
    <source>
        <dbReference type="PROSITE-ProRule" id="PRU00221"/>
    </source>
</evidence>
<dbReference type="EMBL" id="JAAOAV010000274">
    <property type="protein sequence ID" value="KAF5585150.1"/>
    <property type="molecule type" value="Genomic_DNA"/>
</dbReference>
<dbReference type="PANTHER" id="PTHR43201:SF10">
    <property type="entry name" value="CARRIER DOMAIN-CONTAINING PROTEIN"/>
    <property type="match status" value="1"/>
</dbReference>
<dbReference type="GO" id="GO:0031177">
    <property type="term" value="F:phosphopantetheine binding"/>
    <property type="evidence" value="ECO:0007669"/>
    <property type="project" value="InterPro"/>
</dbReference>
<keyword evidence="7" id="KW-0040">ANK repeat</keyword>
<dbReference type="InterPro" id="IPR001680">
    <property type="entry name" value="WD40_rpt"/>
</dbReference>
<dbReference type="Gene3D" id="1.25.40.20">
    <property type="entry name" value="Ankyrin repeat-containing domain"/>
    <property type="match status" value="1"/>
</dbReference>
<dbReference type="SUPFAM" id="SSF47336">
    <property type="entry name" value="ACP-like"/>
    <property type="match status" value="1"/>
</dbReference>
<dbReference type="InterPro" id="IPR002110">
    <property type="entry name" value="Ankyrin_rpt"/>
</dbReference>
<dbReference type="SUPFAM" id="SSF56801">
    <property type="entry name" value="Acetyl-CoA synthetase-like"/>
    <property type="match status" value="1"/>
</dbReference>
<dbReference type="PROSITE" id="PS50075">
    <property type="entry name" value="CARRIER"/>
    <property type="match status" value="1"/>
</dbReference>
<keyword evidence="8" id="KW-0853">WD repeat</keyword>
<dbReference type="SUPFAM" id="SSF51161">
    <property type="entry name" value="Trimeric LpxA-like enzymes"/>
    <property type="match status" value="3"/>
</dbReference>
<evidence type="ECO:0000256" key="2">
    <source>
        <dbReference type="ARBA" id="ARBA00022450"/>
    </source>
</evidence>
<feature type="region of interest" description="Disordered" evidence="9">
    <location>
        <begin position="1322"/>
        <end position="1366"/>
    </location>
</feature>
<dbReference type="InterPro" id="IPR011004">
    <property type="entry name" value="Trimer_LpxA-like_sf"/>
</dbReference>
<evidence type="ECO:0000256" key="4">
    <source>
        <dbReference type="ARBA" id="ARBA00022737"/>
    </source>
</evidence>
<dbReference type="OrthoDB" id="3633556at2759"/>
<dbReference type="Pfam" id="PF01734">
    <property type="entry name" value="Patatin"/>
    <property type="match status" value="1"/>
</dbReference>
<keyword evidence="2" id="KW-0596">Phosphopantetheine</keyword>
<comment type="catalytic activity">
    <reaction evidence="6">
        <text>a 1,2-diacyl-sn-glycero-3-phosphocholine + H2O = a 1-acyl-sn-glycero-3-phosphocholine + a fatty acid + H(+)</text>
        <dbReference type="Rhea" id="RHEA:15801"/>
        <dbReference type="ChEBI" id="CHEBI:15377"/>
        <dbReference type="ChEBI" id="CHEBI:15378"/>
        <dbReference type="ChEBI" id="CHEBI:28868"/>
        <dbReference type="ChEBI" id="CHEBI:57643"/>
        <dbReference type="ChEBI" id="CHEBI:58168"/>
        <dbReference type="EC" id="3.1.1.4"/>
    </reaction>
    <physiologicalReaction direction="left-to-right" evidence="6">
        <dbReference type="Rhea" id="RHEA:15802"/>
    </physiologicalReaction>
</comment>
<evidence type="ECO:0000256" key="5">
    <source>
        <dbReference type="ARBA" id="ARBA00023098"/>
    </source>
</evidence>
<dbReference type="SUPFAM" id="SSF52151">
    <property type="entry name" value="FabD/lysophospholipase-like"/>
    <property type="match status" value="1"/>
</dbReference>
<dbReference type="InterPro" id="IPR020806">
    <property type="entry name" value="PKS_PP-bd"/>
</dbReference>
<dbReference type="Pfam" id="PF24883">
    <property type="entry name" value="NPHP3_N"/>
    <property type="match status" value="1"/>
</dbReference>
<dbReference type="SUPFAM" id="SSF52540">
    <property type="entry name" value="P-loop containing nucleoside triphosphate hydrolases"/>
    <property type="match status" value="1"/>
</dbReference>
<comment type="caution">
    <text evidence="12">The sequence shown here is derived from an EMBL/GenBank/DDBJ whole genome shotgun (WGS) entry which is preliminary data.</text>
</comment>
<dbReference type="PROSITE" id="PS50082">
    <property type="entry name" value="WD_REPEATS_2"/>
    <property type="match status" value="1"/>
</dbReference>
<protein>
    <recommendedName>
        <fullName evidence="1">phospholipase A2</fullName>
        <ecNumber evidence="1">3.1.1.4</ecNumber>
    </recommendedName>
</protein>
<dbReference type="Pfam" id="PF00501">
    <property type="entry name" value="AMP-binding"/>
    <property type="match status" value="1"/>
</dbReference>
<feature type="repeat" description="WD" evidence="8">
    <location>
        <begin position="3239"/>
        <end position="3261"/>
    </location>
</feature>
<dbReference type="Pfam" id="PF12796">
    <property type="entry name" value="Ank_2"/>
    <property type="match status" value="2"/>
</dbReference>
<evidence type="ECO:0000256" key="9">
    <source>
        <dbReference type="SAM" id="MobiDB-lite"/>
    </source>
</evidence>
<dbReference type="SUPFAM" id="SSF69322">
    <property type="entry name" value="Tricorn protease domain 2"/>
    <property type="match status" value="1"/>
</dbReference>
<keyword evidence="10" id="KW-0812">Transmembrane</keyword>
<dbReference type="SMART" id="SM00320">
    <property type="entry name" value="WD40"/>
    <property type="match status" value="2"/>
</dbReference>